<keyword evidence="2" id="KW-1185">Reference proteome</keyword>
<dbReference type="Gene3D" id="3.40.630.40">
    <property type="entry name" value="Zn-dependent exopeptidases"/>
    <property type="match status" value="1"/>
</dbReference>
<dbReference type="RefSeq" id="WP_168106092.1">
    <property type="nucleotide sequence ID" value="NZ_VTOX01000001.1"/>
</dbReference>
<evidence type="ECO:0000313" key="1">
    <source>
        <dbReference type="EMBL" id="NKE65057.1"/>
    </source>
</evidence>
<dbReference type="Proteomes" id="UP000521868">
    <property type="component" value="Unassembled WGS sequence"/>
</dbReference>
<dbReference type="Pfam" id="PF05013">
    <property type="entry name" value="FGase"/>
    <property type="match status" value="1"/>
</dbReference>
<organism evidence="1 2">
    <name type="scientific">Ramlibacter lithotrophicus</name>
    <dbReference type="NCBI Taxonomy" id="2606681"/>
    <lineage>
        <taxon>Bacteria</taxon>
        <taxon>Pseudomonadati</taxon>
        <taxon>Pseudomonadota</taxon>
        <taxon>Betaproteobacteria</taxon>
        <taxon>Burkholderiales</taxon>
        <taxon>Comamonadaceae</taxon>
        <taxon>Ramlibacter</taxon>
    </lineage>
</organism>
<proteinExistence type="predicted"/>
<dbReference type="InterPro" id="IPR007709">
    <property type="entry name" value="N-FG_amidohydro"/>
</dbReference>
<dbReference type="InterPro" id="IPR010247">
    <property type="entry name" value="HutG_amidohyd"/>
</dbReference>
<dbReference type="GO" id="GO:0050129">
    <property type="term" value="F:N-formylglutamate deformylase activity"/>
    <property type="evidence" value="ECO:0007669"/>
    <property type="project" value="UniProtKB-EC"/>
</dbReference>
<dbReference type="EMBL" id="VTOX01000001">
    <property type="protein sequence ID" value="NKE65057.1"/>
    <property type="molecule type" value="Genomic_DNA"/>
</dbReference>
<keyword evidence="1" id="KW-0378">Hydrolase</keyword>
<comment type="caution">
    <text evidence="1">The sequence shown here is derived from an EMBL/GenBank/DDBJ whole genome shotgun (WGS) entry which is preliminary data.</text>
</comment>
<dbReference type="SUPFAM" id="SSF53187">
    <property type="entry name" value="Zn-dependent exopeptidases"/>
    <property type="match status" value="1"/>
</dbReference>
<name>A0A7X6DDC0_9BURK</name>
<dbReference type="NCBIfam" id="TIGR02017">
    <property type="entry name" value="hutG_amidohyd"/>
    <property type="match status" value="1"/>
</dbReference>
<protein>
    <submittedName>
        <fullName evidence="1">N-formylglutamate deformylase</fullName>
        <ecNumber evidence="1">3.5.1.68</ecNumber>
    </submittedName>
</protein>
<accession>A0A7X6DDC0</accession>
<sequence>MSFSLHRGSAPLMVSMPHIGTEIPAELRERYVPRALDVEDADWHLHRLYDWLPALGASVIQPRFSRYVIDLNRPPDDAPMYPGASNTELCPTRFFDGSPLYREGQAPAADERQRRRRDYWQPYHDALQGELERIRAEHGYVLLWDAHSIRSVIPWLFEGVLPDLNIGTADGAAAHPSIGAAVKAAAAAHSGFTHALNGRFKGGFITRHYGDPARDIHVVQLEMCQCTYMSEQAPYGYEETRARRVQPVVRAMMDAAIGACGTLYSR</sequence>
<dbReference type="EC" id="3.5.1.68" evidence="1"/>
<gene>
    <name evidence="1" type="primary">hutG</name>
    <name evidence="1" type="ORF">RAMLITH_04430</name>
</gene>
<dbReference type="AlphaFoldDB" id="A0A7X6DDC0"/>
<evidence type="ECO:0000313" key="2">
    <source>
        <dbReference type="Proteomes" id="UP000521868"/>
    </source>
</evidence>
<reference evidence="1 2" key="1">
    <citation type="journal article" date="2020" name="Nature">
        <title>Bacterial chemolithoautotrophy via manganese oxidation.</title>
        <authorList>
            <person name="Yu H."/>
            <person name="Leadbetter J.R."/>
        </authorList>
    </citation>
    <scope>NUCLEOTIDE SEQUENCE [LARGE SCALE GENOMIC DNA]</scope>
    <source>
        <strain evidence="1 2">RBP-1</strain>
    </source>
</reference>